<dbReference type="GO" id="GO:0006355">
    <property type="term" value="P:regulation of DNA-templated transcription"/>
    <property type="evidence" value="ECO:0007669"/>
    <property type="project" value="InterPro"/>
</dbReference>
<dbReference type="Proteomes" id="UP001147746">
    <property type="component" value="Unassembled WGS sequence"/>
</dbReference>
<dbReference type="PANTHER" id="PTHR14087:SF7">
    <property type="entry name" value="THYMOCYTE NUCLEAR PROTEIN 1"/>
    <property type="match status" value="1"/>
</dbReference>
<keyword evidence="5" id="KW-0238">DNA-binding</keyword>
<feature type="compositionally biased region" description="Basic and acidic residues" evidence="7">
    <location>
        <begin position="216"/>
        <end position="240"/>
    </location>
</feature>
<dbReference type="PRINTS" id="PR00929">
    <property type="entry name" value="ATHOOK"/>
</dbReference>
<dbReference type="Pfam" id="PF01878">
    <property type="entry name" value="EVE"/>
    <property type="match status" value="1"/>
</dbReference>
<evidence type="ECO:0000313" key="10">
    <source>
        <dbReference type="Proteomes" id="UP001147746"/>
    </source>
</evidence>
<dbReference type="PANTHER" id="PTHR14087">
    <property type="entry name" value="THYMOCYTE NUCLEAR PROTEIN 1"/>
    <property type="match status" value="1"/>
</dbReference>
<organism evidence="9 10">
    <name type="scientific">Penicillium atrosanguineum</name>
    <dbReference type="NCBI Taxonomy" id="1132637"/>
    <lineage>
        <taxon>Eukaryota</taxon>
        <taxon>Fungi</taxon>
        <taxon>Dikarya</taxon>
        <taxon>Ascomycota</taxon>
        <taxon>Pezizomycotina</taxon>
        <taxon>Eurotiomycetes</taxon>
        <taxon>Eurotiomycetidae</taxon>
        <taxon>Eurotiales</taxon>
        <taxon>Aspergillaceae</taxon>
        <taxon>Penicillium</taxon>
    </lineage>
</organism>
<dbReference type="InterPro" id="IPR002740">
    <property type="entry name" value="EVE_domain"/>
</dbReference>
<dbReference type="AlphaFoldDB" id="A0A9W9PW54"/>
<name>A0A9W9PW54_9EURO</name>
<feature type="region of interest" description="Disordered" evidence="7">
    <location>
        <begin position="1"/>
        <end position="244"/>
    </location>
</feature>
<evidence type="ECO:0000256" key="3">
    <source>
        <dbReference type="ARBA" id="ARBA00022553"/>
    </source>
</evidence>
<evidence type="ECO:0000256" key="6">
    <source>
        <dbReference type="ARBA" id="ARBA00023242"/>
    </source>
</evidence>
<dbReference type="Gene3D" id="3.10.590.10">
    <property type="entry name" value="ph1033 like domains"/>
    <property type="match status" value="1"/>
</dbReference>
<dbReference type="GO" id="GO:0000785">
    <property type="term" value="C:chromatin"/>
    <property type="evidence" value="ECO:0007669"/>
    <property type="project" value="InterPro"/>
</dbReference>
<evidence type="ECO:0000256" key="2">
    <source>
        <dbReference type="ARBA" id="ARBA00014654"/>
    </source>
</evidence>
<dbReference type="PROSITE" id="PS00354">
    <property type="entry name" value="HMGI_Y"/>
    <property type="match status" value="1"/>
</dbReference>
<evidence type="ECO:0000313" key="9">
    <source>
        <dbReference type="EMBL" id="KAJ5311579.1"/>
    </source>
</evidence>
<proteinExistence type="predicted"/>
<dbReference type="SUPFAM" id="SSF88697">
    <property type="entry name" value="PUA domain-like"/>
    <property type="match status" value="1"/>
</dbReference>
<evidence type="ECO:0000259" key="8">
    <source>
        <dbReference type="Pfam" id="PF01878"/>
    </source>
</evidence>
<reference evidence="9" key="2">
    <citation type="journal article" date="2023" name="IMA Fungus">
        <title>Comparative genomic study of the Penicillium genus elucidates a diverse pangenome and 15 lateral gene transfer events.</title>
        <authorList>
            <person name="Petersen C."/>
            <person name="Sorensen T."/>
            <person name="Nielsen M.R."/>
            <person name="Sondergaard T.E."/>
            <person name="Sorensen J.L."/>
            <person name="Fitzpatrick D.A."/>
            <person name="Frisvad J.C."/>
            <person name="Nielsen K.L."/>
        </authorList>
    </citation>
    <scope>NUCLEOTIDE SEQUENCE</scope>
    <source>
        <strain evidence="9">IBT 21472</strain>
    </source>
</reference>
<dbReference type="InterPro" id="IPR000116">
    <property type="entry name" value="HMGA"/>
</dbReference>
<feature type="compositionally biased region" description="Polar residues" evidence="7">
    <location>
        <begin position="40"/>
        <end position="49"/>
    </location>
</feature>
<dbReference type="InterPro" id="IPR000637">
    <property type="entry name" value="HMGI/Y_DNA-bd_CS"/>
</dbReference>
<accession>A0A9W9PW54</accession>
<keyword evidence="6" id="KW-0539">Nucleus</keyword>
<keyword evidence="3" id="KW-0597">Phosphoprotein</keyword>
<sequence length="412" mass="45214">MPPKRKSTGATMSQANQTLSKRLRNSTTATSDGAEAISEVNDTPETDINNLLAPQFIPSPIQTATPKTGEKRKRGRPRKTPEAPTDQPQTPKRGRGRPRKIVLENETATMAVASPAKRGRGRPPKVPGRPGESLPAKPTANASTTPRGRGRPRLSLPAKTTADPTSPKRGRGRPRKSMPAALVPDTSSPKRGRGRPPKRQNVDDAIKAAVPISTTKDVDTSEAMELKAEAATESKPKGGDGRSYWLMKAEPETRLEKGVDVRFSIDDLAAAKVPEPWDGVRNAVARNIMREMKKGDYAFFYHSNCKVPGVVGIMEIVQEHSTDESAFDPKHPYYDAKSNRDSPKWSVVHVEFRHKLKKQVTLAELKANSQAGKPLENLMTLKQSRLSVSRVTPDEWRSILEMAGEDPHGPQF</sequence>
<gene>
    <name evidence="9" type="ORF">N7476_007439</name>
</gene>
<dbReference type="PRINTS" id="PR00930">
    <property type="entry name" value="HIGHMOBLTYIY"/>
</dbReference>
<reference evidence="9" key="1">
    <citation type="submission" date="2022-12" db="EMBL/GenBank/DDBJ databases">
        <authorList>
            <person name="Petersen C."/>
        </authorList>
    </citation>
    <scope>NUCLEOTIDE SEQUENCE</scope>
    <source>
        <strain evidence="9">IBT 21472</strain>
    </source>
</reference>
<comment type="subcellular location">
    <subcellularLocation>
        <location evidence="1">Nucleus</location>
    </subcellularLocation>
</comment>
<dbReference type="GO" id="GO:0005634">
    <property type="term" value="C:nucleus"/>
    <property type="evidence" value="ECO:0007669"/>
    <property type="project" value="UniProtKB-SubCell"/>
</dbReference>
<protein>
    <recommendedName>
        <fullName evidence="2">Thymocyte nuclear protein 1</fullName>
    </recommendedName>
</protein>
<dbReference type="GO" id="GO:0003677">
    <property type="term" value="F:DNA binding"/>
    <property type="evidence" value="ECO:0007669"/>
    <property type="project" value="UniProtKB-KW"/>
</dbReference>
<dbReference type="InterPro" id="IPR017956">
    <property type="entry name" value="AT_hook_DNA-bd_motif"/>
</dbReference>
<dbReference type="Pfam" id="PF02178">
    <property type="entry name" value="AT_hook"/>
    <property type="match status" value="6"/>
</dbReference>
<keyword evidence="4" id="KW-0677">Repeat</keyword>
<evidence type="ECO:0000256" key="7">
    <source>
        <dbReference type="SAM" id="MobiDB-lite"/>
    </source>
</evidence>
<dbReference type="CDD" id="cd21133">
    <property type="entry name" value="EVE"/>
    <property type="match status" value="1"/>
</dbReference>
<dbReference type="InterPro" id="IPR052181">
    <property type="entry name" value="5hmC_binding"/>
</dbReference>
<dbReference type="InterPro" id="IPR047197">
    <property type="entry name" value="THYN1-like_EVE"/>
</dbReference>
<dbReference type="OrthoDB" id="41445at2759"/>
<comment type="caution">
    <text evidence="9">The sequence shown here is derived from an EMBL/GenBank/DDBJ whole genome shotgun (WGS) entry which is preliminary data.</text>
</comment>
<dbReference type="EMBL" id="JAPZBO010000007">
    <property type="protein sequence ID" value="KAJ5311579.1"/>
    <property type="molecule type" value="Genomic_DNA"/>
</dbReference>
<feature type="compositionally biased region" description="Polar residues" evidence="7">
    <location>
        <begin position="8"/>
        <end position="31"/>
    </location>
</feature>
<dbReference type="FunFam" id="3.10.590.10:FF:000003">
    <property type="entry name" value="Thymocyte nuclear protein 1"/>
    <property type="match status" value="1"/>
</dbReference>
<dbReference type="InterPro" id="IPR015947">
    <property type="entry name" value="PUA-like_sf"/>
</dbReference>
<evidence type="ECO:0000256" key="1">
    <source>
        <dbReference type="ARBA" id="ARBA00004123"/>
    </source>
</evidence>
<feature type="domain" description="EVE" evidence="8">
    <location>
        <begin position="244"/>
        <end position="402"/>
    </location>
</feature>
<dbReference type="SMART" id="SM00384">
    <property type="entry name" value="AT_hook"/>
    <property type="match status" value="6"/>
</dbReference>
<keyword evidence="10" id="KW-1185">Reference proteome</keyword>
<evidence type="ECO:0000256" key="4">
    <source>
        <dbReference type="ARBA" id="ARBA00022737"/>
    </source>
</evidence>
<evidence type="ECO:0000256" key="5">
    <source>
        <dbReference type="ARBA" id="ARBA00023125"/>
    </source>
</evidence>